<dbReference type="GO" id="GO:0006310">
    <property type="term" value="P:DNA recombination"/>
    <property type="evidence" value="ECO:0007669"/>
    <property type="project" value="TreeGrafter"/>
</dbReference>
<dbReference type="GO" id="GO:1990238">
    <property type="term" value="F:double-stranded DNA endonuclease activity"/>
    <property type="evidence" value="ECO:0007669"/>
    <property type="project" value="TreeGrafter"/>
</dbReference>
<dbReference type="Pfam" id="PF04754">
    <property type="entry name" value="Transposase_31"/>
    <property type="match status" value="1"/>
</dbReference>
<evidence type="ECO:0000256" key="1">
    <source>
        <dbReference type="SAM" id="MobiDB-lite"/>
    </source>
</evidence>
<keyword evidence="4" id="KW-1185">Reference proteome</keyword>
<feature type="domain" description="Transposase (putative) YhgA-like" evidence="2">
    <location>
        <begin position="15"/>
        <end position="217"/>
    </location>
</feature>
<organism evidence="3 4">
    <name type="scientific">Desulfofarcimen acetoxidans (strain ATCC 49208 / DSM 771 / KCTC 5769 / VKM B-1644 / 5575)</name>
    <name type="common">Desulfotomaculum acetoxidans</name>
    <dbReference type="NCBI Taxonomy" id="485916"/>
    <lineage>
        <taxon>Bacteria</taxon>
        <taxon>Bacillati</taxon>
        <taxon>Bacillota</taxon>
        <taxon>Clostridia</taxon>
        <taxon>Eubacteriales</taxon>
        <taxon>Peptococcaceae</taxon>
        <taxon>Desulfofarcimen</taxon>
    </lineage>
</organism>
<dbReference type="PANTHER" id="PTHR34611">
    <property type="match status" value="1"/>
</dbReference>
<evidence type="ECO:0000259" key="2">
    <source>
        <dbReference type="Pfam" id="PF04754"/>
    </source>
</evidence>
<proteinExistence type="predicted"/>
<dbReference type="OrthoDB" id="1980949at2"/>
<dbReference type="PANTHER" id="PTHR34611:SF2">
    <property type="entry name" value="INACTIVE RECOMBINATION-PROMOTING NUCLEASE-LIKE PROTEIN RPNE-RELATED"/>
    <property type="match status" value="1"/>
</dbReference>
<accession>C8W1C9</accession>
<evidence type="ECO:0000313" key="3">
    <source>
        <dbReference type="EMBL" id="ACV61574.1"/>
    </source>
</evidence>
<dbReference type="HOGENOM" id="CLU_059548_0_1_9"/>
<protein>
    <submittedName>
        <fullName evidence="3">Putative transposase</fullName>
    </submittedName>
</protein>
<dbReference type="RefSeq" id="WP_015756292.1">
    <property type="nucleotide sequence ID" value="NC_013216.1"/>
</dbReference>
<dbReference type="KEGG" id="dae:Dtox_0658"/>
<feature type="region of interest" description="Disordered" evidence="1">
    <location>
        <begin position="1"/>
        <end position="20"/>
    </location>
</feature>
<dbReference type="InterPro" id="IPR051699">
    <property type="entry name" value="Rpn/YhgA-like_nuclease"/>
</dbReference>
<dbReference type="STRING" id="485916.Dtox_0658"/>
<gene>
    <name evidence="3" type="ordered locus">Dtox_0658</name>
</gene>
<sequence>MTENGQTDTKHPHHPHDKGYKQLLTNKKTFLELIRTFVQEEWVNEIDEDRLILVDKSYVLEDFSEKEADVVYRLRMKERDVIFYILLELQSTVDFLMPFRLLQYMVQIWRETYNNTPKEERERKGFRLPAIVPAVLYNGKNSWSAKMNFREMLADHEKFGRRVLDFSYILFDVNGYSDQELYEMANLISSVFLLDQTMTHKELISRLRKSIRVLRKLTPDEFRQFIVWLKNVIKPKMSGQLQKEIDRIMEETNQSEVEFMIMNLEVTLDEMQQQAEARGVEKGKAEGLKEGELRKAIDTARVALKKGFSIDDIVEITGLDKNIVQKLKNELN</sequence>
<evidence type="ECO:0000313" key="4">
    <source>
        <dbReference type="Proteomes" id="UP000002217"/>
    </source>
</evidence>
<dbReference type="EMBL" id="CP001720">
    <property type="protein sequence ID" value="ACV61574.1"/>
    <property type="molecule type" value="Genomic_DNA"/>
</dbReference>
<reference evidence="3 4" key="1">
    <citation type="journal article" date="2009" name="Stand. Genomic Sci.">
        <title>Complete genome sequence of Desulfotomaculum acetoxidans type strain (5575).</title>
        <authorList>
            <person name="Spring S."/>
            <person name="Lapidus A."/>
            <person name="Schroder M."/>
            <person name="Gleim D."/>
            <person name="Sims D."/>
            <person name="Meincke L."/>
            <person name="Glavina Del Rio T."/>
            <person name="Tice H."/>
            <person name="Copeland A."/>
            <person name="Cheng J.F."/>
            <person name="Lucas S."/>
            <person name="Chen F."/>
            <person name="Nolan M."/>
            <person name="Bruce D."/>
            <person name="Goodwin L."/>
            <person name="Pitluck S."/>
            <person name="Ivanova N."/>
            <person name="Mavromatis K."/>
            <person name="Mikhailova N."/>
            <person name="Pati A."/>
            <person name="Chen A."/>
            <person name="Palaniappan K."/>
            <person name="Land M."/>
            <person name="Hauser L."/>
            <person name="Chang Y.J."/>
            <person name="Jeffries C.D."/>
            <person name="Chain P."/>
            <person name="Saunders E."/>
            <person name="Brettin T."/>
            <person name="Detter J.C."/>
            <person name="Goker M."/>
            <person name="Bristow J."/>
            <person name="Eisen J.A."/>
            <person name="Markowitz V."/>
            <person name="Hugenholtz P."/>
            <person name="Kyrpides N.C."/>
            <person name="Klenk H.P."/>
            <person name="Han C."/>
        </authorList>
    </citation>
    <scope>NUCLEOTIDE SEQUENCE [LARGE SCALE GENOMIC DNA]</scope>
    <source>
        <strain evidence="4">ATCC 49208 / DSM 771 / VKM B-1644</strain>
    </source>
</reference>
<dbReference type="Proteomes" id="UP000002217">
    <property type="component" value="Chromosome"/>
</dbReference>
<name>C8W1C9_DESAS</name>
<dbReference type="AlphaFoldDB" id="C8W1C9"/>
<dbReference type="InterPro" id="IPR006842">
    <property type="entry name" value="Transposase_31"/>
</dbReference>
<dbReference type="eggNOG" id="COG5464">
    <property type="taxonomic scope" value="Bacteria"/>
</dbReference>